<keyword evidence="2 5" id="KW-0378">Hydrolase</keyword>
<dbReference type="PROSITE" id="PS50007">
    <property type="entry name" value="PIPLC_X_DOMAIN"/>
    <property type="match status" value="1"/>
</dbReference>
<dbReference type="SUPFAM" id="SSF49562">
    <property type="entry name" value="C2 domain (Calcium/lipid-binding domain, CaLB)"/>
    <property type="match status" value="1"/>
</dbReference>
<feature type="domain" description="PI-PLC Y-box" evidence="7">
    <location>
        <begin position="984"/>
        <end position="1087"/>
    </location>
</feature>
<dbReference type="EC" id="3.1.4.11" evidence="1 5"/>
<feature type="compositionally biased region" description="Low complexity" evidence="6">
    <location>
        <begin position="539"/>
        <end position="550"/>
    </location>
</feature>
<evidence type="ECO:0000256" key="5">
    <source>
        <dbReference type="RuleBase" id="RU361133"/>
    </source>
</evidence>
<dbReference type="GO" id="GO:0051209">
    <property type="term" value="P:release of sequestered calcium ion into cytosol"/>
    <property type="evidence" value="ECO:0007669"/>
    <property type="project" value="TreeGrafter"/>
</dbReference>
<feature type="compositionally biased region" description="Basic and acidic residues" evidence="6">
    <location>
        <begin position="339"/>
        <end position="357"/>
    </location>
</feature>
<dbReference type="PANTHER" id="PTHR10336:SF36">
    <property type="entry name" value="1-PHOSPHATIDYLINOSITOL 4,5-BISPHOSPHATE PHOSPHODIESTERASE BETA-4"/>
    <property type="match status" value="1"/>
</dbReference>
<dbReference type="InterPro" id="IPR011993">
    <property type="entry name" value="PH-like_dom_sf"/>
</dbReference>
<comment type="catalytic activity">
    <reaction evidence="5">
        <text>a 1,2-diacyl-sn-glycero-3-phospho-(1D-myo-inositol-4,5-bisphosphate) + H2O = 1D-myo-inositol 1,4,5-trisphosphate + a 1,2-diacyl-sn-glycerol + H(+)</text>
        <dbReference type="Rhea" id="RHEA:33179"/>
        <dbReference type="ChEBI" id="CHEBI:15377"/>
        <dbReference type="ChEBI" id="CHEBI:15378"/>
        <dbReference type="ChEBI" id="CHEBI:17815"/>
        <dbReference type="ChEBI" id="CHEBI:58456"/>
        <dbReference type="ChEBI" id="CHEBI:203600"/>
        <dbReference type="EC" id="3.1.4.11"/>
    </reaction>
</comment>
<reference evidence="8 9" key="1">
    <citation type="submission" date="2013-02" db="EMBL/GenBank/DDBJ databases">
        <title>The Genome Annotation of Plasmodium falciparum Vietnam Oak-Knoll (FVO).</title>
        <authorList>
            <consortium name="The Broad Institute Genome Sequencing Platform"/>
            <consortium name="The Broad Institute Genome Sequencing Center for Infectious Disease"/>
            <person name="Neafsey D."/>
            <person name="Hoffman S."/>
            <person name="Volkman S."/>
            <person name="Rosenthal P."/>
            <person name="Walker B."/>
            <person name="Young S.K."/>
            <person name="Zeng Q."/>
            <person name="Gargeya S."/>
            <person name="Fitzgerald M."/>
            <person name="Haas B."/>
            <person name="Abouelleil A."/>
            <person name="Allen A.W."/>
            <person name="Alvarado L."/>
            <person name="Arachchi H.M."/>
            <person name="Berlin A.M."/>
            <person name="Chapman S.B."/>
            <person name="Gainer-Dewar J."/>
            <person name="Goldberg J."/>
            <person name="Griggs A."/>
            <person name="Gujja S."/>
            <person name="Hansen M."/>
            <person name="Howarth C."/>
            <person name="Imamovic A."/>
            <person name="Ireland A."/>
            <person name="Larimer J."/>
            <person name="McCowan C."/>
            <person name="Murphy C."/>
            <person name="Pearson M."/>
            <person name="Poon T.W."/>
            <person name="Priest M."/>
            <person name="Roberts A."/>
            <person name="Saif S."/>
            <person name="Shea T."/>
            <person name="Sisk P."/>
            <person name="Sykes S."/>
            <person name="Wortman J."/>
            <person name="Nusbaum C."/>
            <person name="Birren B."/>
        </authorList>
    </citation>
    <scope>NUCLEOTIDE SEQUENCE [LARGE SCALE GENOMIC DNA]</scope>
    <source>
        <strain evidence="9">Vietnam Oak-Knoll (FVO)</strain>
    </source>
</reference>
<dbReference type="GO" id="GO:0004435">
    <property type="term" value="F:phosphatidylinositol-4,5-bisphosphate phospholipase C activity"/>
    <property type="evidence" value="ECO:0007669"/>
    <property type="project" value="UniProtKB-EC"/>
</dbReference>
<evidence type="ECO:0000259" key="7">
    <source>
        <dbReference type="PROSITE" id="PS50008"/>
    </source>
</evidence>
<evidence type="ECO:0000256" key="1">
    <source>
        <dbReference type="ARBA" id="ARBA00012368"/>
    </source>
</evidence>
<keyword evidence="3 5" id="KW-0442">Lipid degradation</keyword>
<evidence type="ECO:0000256" key="4">
    <source>
        <dbReference type="ARBA" id="ARBA00023098"/>
    </source>
</evidence>
<dbReference type="GO" id="GO:0016042">
    <property type="term" value="P:lipid catabolic process"/>
    <property type="evidence" value="ECO:0007669"/>
    <property type="project" value="UniProtKB-KW"/>
</dbReference>
<accession>A0A024V658</accession>
<dbReference type="Gene3D" id="3.20.20.190">
    <property type="entry name" value="Phosphatidylinositol (PI) phosphodiesterase"/>
    <property type="match status" value="2"/>
</dbReference>
<dbReference type="Proteomes" id="UP000030690">
    <property type="component" value="Unassembled WGS sequence"/>
</dbReference>
<dbReference type="InterPro" id="IPR001192">
    <property type="entry name" value="PI-PLC_fam"/>
</dbReference>
<feature type="compositionally biased region" description="Low complexity" evidence="6">
    <location>
        <begin position="912"/>
        <end position="937"/>
    </location>
</feature>
<feature type="region of interest" description="Disordered" evidence="6">
    <location>
        <begin position="1235"/>
        <end position="1254"/>
    </location>
</feature>
<protein>
    <recommendedName>
        <fullName evidence="1 5">Phosphoinositide phospholipase C</fullName>
        <ecNumber evidence="1 5">3.1.4.11</ecNumber>
    </recommendedName>
</protein>
<organism evidence="8 9">
    <name type="scientific">Plasmodium falciparum Vietnam Oak-Knoll</name>
    <name type="common">FVO</name>
    <dbReference type="NCBI Taxonomy" id="1036723"/>
    <lineage>
        <taxon>Eukaryota</taxon>
        <taxon>Sar</taxon>
        <taxon>Alveolata</taxon>
        <taxon>Apicomplexa</taxon>
        <taxon>Aconoidasida</taxon>
        <taxon>Haemosporida</taxon>
        <taxon>Plasmodiidae</taxon>
        <taxon>Plasmodium</taxon>
        <taxon>Plasmodium (Laverania)</taxon>
    </lineage>
</organism>
<dbReference type="CDD" id="cd08558">
    <property type="entry name" value="PI-PLCc_eukaryota"/>
    <property type="match status" value="1"/>
</dbReference>
<dbReference type="InterPro" id="IPR000909">
    <property type="entry name" value="PLipase_C_PInositol-sp_X_dom"/>
</dbReference>
<feature type="region of interest" description="Disordered" evidence="6">
    <location>
        <begin position="335"/>
        <end position="357"/>
    </location>
</feature>
<feature type="compositionally biased region" description="Low complexity" evidence="6">
    <location>
        <begin position="512"/>
        <end position="524"/>
    </location>
</feature>
<evidence type="ECO:0000256" key="3">
    <source>
        <dbReference type="ARBA" id="ARBA00022963"/>
    </source>
</evidence>
<dbReference type="GO" id="GO:0005938">
    <property type="term" value="C:cell cortex"/>
    <property type="evidence" value="ECO:0007669"/>
    <property type="project" value="InterPro"/>
</dbReference>
<dbReference type="FunFam" id="3.20.20.190:FF:000057">
    <property type="entry name" value="Phosphoinositide phospholipase C"/>
    <property type="match status" value="1"/>
</dbReference>
<dbReference type="InterPro" id="IPR017946">
    <property type="entry name" value="PLC-like_Pdiesterase_TIM-brl"/>
</dbReference>
<proteinExistence type="predicted"/>
<sequence length="1385" mass="164157">MNLSAKIDSNGYNNNIVEKNDDKRIGRIMSDDENERKDIIYNNEKNKRTSEIKVLKNDMDNNKNDNSIQSKLSFDIKNVLTHAYLPICLEKMKEGEYVYKWNNNIFQKKTLKFFYLDVNNYCIRWNSKKKKLSEKKNPSLYICDIIKILDGSESLFFKKKEDDKNLSIEIISTQRNLRLTFLDIQRWKMWLFGLMYYQYKLVNKGNGKKKMKSFLYESNKLYDNYIISGLKDINALTLSQLYIILRSLNIYLNMQILYHYFSIYKNKAVINYIGFTKILEHIFSNTHISIYFNEYKDKKFNYIDKKKFIEFLIDIQCEGKCEEFIFNNYYQNDTNPNLTREKNTEKLEREKKNDEDDTHYNLDMMQSSAHNNKIYNVNNQMDDISIKYKNEDDVKPKHIFNNDNKENCNKEENNYSKSENNTYFNNDNNNNNKVRNEAIINNYDCNIIKKISNQDINQDDIKYNMDISNTLIFSDNSIIHDEDYFLILDILKSKYFYHDQNKVGNKKNTHDNNYNNYNNNSANASRHHNLKDEKESKLNSNNNNNNNNNNNVDTCINVINKNIPNIYPIKVNVIYKLLNIIKKYNIPFVINNDDNQYLTEIGLVYFLLSKENSIMCPEYAKVYQNMNLPLCNYWINSSHNSYLARKQIFSTSNIEQYIYILLDGCRCVEFDCYYFNKNIVVYHGFYGYKLTSSILFCDTLIACKMFGFTTSPYPIILSLEIHCKNKHKNLIAKILISILGNQLYIPKTTDEINNITPNNCKNKFLVKYKHFENNDSSGFYYLFEGLQSVMYDELNYMSDILDENDELDYDNEDMDVLQQNCQGELLHNDDVDVENFDADEDEYEMEKTFGEYIEKSIEKKYNQDSINHKQLYMKNSDSNNNVSIEKENYEEKHNKFVEDTKKPRNILNIIKKNDNNMDNDSSDNNNNNNVKIPKNSITSCIEKKDKSKDLEEQKKKHILKKTDNFNLKNNNLLNEYSCLKGYVFRNFYETRNYNEICSISENKFIKLIKKNENEIIKYNQKTLTRVYPSGTRLASTNFNPLIFWNAGIQVVALNYQYNGLSMLLNKGRFLENGGKHSGYILKPELLRFNEKQDYNTLLLDLQILSLHQINLLFSIKNKYHEKKLKKKLFQMDMIQRIQTHKKIKKKIKNWKDLQKLEKEKKNILFSDVQSDDNKNKHISYELLLNKINDNDDVNYIHNKCLNVEKKYEDMLTEYKSFLLCSSSLSHSSSFNSCSSNTTTSNDGNKTHSNKNNSSKYKNKNFYQTFEELKKANNLFFYLYLTISIHGYNENKYYFKTEIAKVNFYDINYCWSKPSTFQMKISYPSLALIVFELKAYDTVKSEIIACACFPVKCLREGLRFVPLCDKYLKDIKGSGILVNLKINQEN</sequence>
<dbReference type="SMART" id="SM00148">
    <property type="entry name" value="PLCXc"/>
    <property type="match status" value="1"/>
</dbReference>
<dbReference type="CDD" id="cd00275">
    <property type="entry name" value="C2_PLC_like"/>
    <property type="match status" value="1"/>
</dbReference>
<dbReference type="Pfam" id="PF00387">
    <property type="entry name" value="PI-PLC-Y"/>
    <property type="match status" value="1"/>
</dbReference>
<dbReference type="Pfam" id="PF12814">
    <property type="entry name" value="Mcp5_PH"/>
    <property type="match status" value="1"/>
</dbReference>
<dbReference type="GO" id="GO:0032065">
    <property type="term" value="P:maintenance of protein location in cell cortex"/>
    <property type="evidence" value="ECO:0007669"/>
    <property type="project" value="InterPro"/>
</dbReference>
<evidence type="ECO:0000313" key="9">
    <source>
        <dbReference type="Proteomes" id="UP000030690"/>
    </source>
</evidence>
<dbReference type="GO" id="GO:0048015">
    <property type="term" value="P:phosphatidylinositol-mediated signaling"/>
    <property type="evidence" value="ECO:0007669"/>
    <property type="project" value="TreeGrafter"/>
</dbReference>
<dbReference type="Gene3D" id="2.30.29.30">
    <property type="entry name" value="Pleckstrin-homology domain (PH domain)/Phosphotyrosine-binding domain (PTB)"/>
    <property type="match status" value="1"/>
</dbReference>
<dbReference type="Gene3D" id="2.60.40.150">
    <property type="entry name" value="C2 domain"/>
    <property type="match status" value="1"/>
</dbReference>
<dbReference type="Pfam" id="PF00388">
    <property type="entry name" value="PI-PLC-X"/>
    <property type="match status" value="1"/>
</dbReference>
<dbReference type="SMART" id="SM00149">
    <property type="entry name" value="PLCYc"/>
    <property type="match status" value="1"/>
</dbReference>
<gene>
    <name evidence="8" type="ORF">PFFVO_02817</name>
</gene>
<dbReference type="SUPFAM" id="SSF51695">
    <property type="entry name" value="PLC-like phosphodiesterases"/>
    <property type="match status" value="1"/>
</dbReference>
<dbReference type="EMBL" id="KI925079">
    <property type="protein sequence ID" value="ETW18301.1"/>
    <property type="molecule type" value="Genomic_DNA"/>
</dbReference>
<dbReference type="PROSITE" id="PS50008">
    <property type="entry name" value="PIPLC_Y_DOMAIN"/>
    <property type="match status" value="1"/>
</dbReference>
<dbReference type="OrthoDB" id="269822at2759"/>
<feature type="region of interest" description="Disordered" evidence="6">
    <location>
        <begin position="912"/>
        <end position="938"/>
    </location>
</feature>
<reference evidence="8 9" key="2">
    <citation type="submission" date="2013-02" db="EMBL/GenBank/DDBJ databases">
        <title>The Genome Sequence of Plasmodium falciparum Vietnam Oak-Knoll (FVO).</title>
        <authorList>
            <consortium name="The Broad Institute Genome Sequencing Platform"/>
            <consortium name="The Broad Institute Genome Sequencing Center for Infectious Disease"/>
            <person name="Neafsey D."/>
            <person name="Cheeseman I."/>
            <person name="Volkman S."/>
            <person name="Adams J."/>
            <person name="Walker B."/>
            <person name="Young S.K."/>
            <person name="Zeng Q."/>
            <person name="Gargeya S."/>
            <person name="Fitzgerald M."/>
            <person name="Haas B."/>
            <person name="Abouelleil A."/>
            <person name="Alvarado L."/>
            <person name="Arachchi H.M."/>
            <person name="Berlin A.M."/>
            <person name="Chapman S.B."/>
            <person name="Dewar J."/>
            <person name="Goldberg J."/>
            <person name="Griggs A."/>
            <person name="Gujja S."/>
            <person name="Hansen M."/>
            <person name="Howarth C."/>
            <person name="Imamovic A."/>
            <person name="Larimer J."/>
            <person name="McCowan C."/>
            <person name="Murphy C."/>
            <person name="Neiman D."/>
            <person name="Pearson M."/>
            <person name="Priest M."/>
            <person name="Roberts A."/>
            <person name="Saif S."/>
            <person name="Shea T."/>
            <person name="Sisk P."/>
            <person name="Sykes S."/>
            <person name="Wortman J."/>
            <person name="Nusbaum C."/>
            <person name="Birren B."/>
        </authorList>
    </citation>
    <scope>NUCLEOTIDE SEQUENCE [LARGE SCALE GENOMIC DNA]</scope>
    <source>
        <strain evidence="9">Vietnam Oak-Knoll (FVO)</strain>
    </source>
</reference>
<dbReference type="InterPro" id="IPR024774">
    <property type="entry name" value="PH_dom-Mcp5-type"/>
</dbReference>
<evidence type="ECO:0000313" key="8">
    <source>
        <dbReference type="EMBL" id="ETW18301.1"/>
    </source>
</evidence>
<dbReference type="InterPro" id="IPR035892">
    <property type="entry name" value="C2_domain_sf"/>
</dbReference>
<evidence type="ECO:0000256" key="6">
    <source>
        <dbReference type="SAM" id="MobiDB-lite"/>
    </source>
</evidence>
<feature type="region of interest" description="Disordered" evidence="6">
    <location>
        <begin position="504"/>
        <end position="550"/>
    </location>
</feature>
<dbReference type="InterPro" id="IPR001711">
    <property type="entry name" value="PLipase_C_Pinositol-sp_Y"/>
</dbReference>
<dbReference type="SUPFAM" id="SSF50729">
    <property type="entry name" value="PH domain-like"/>
    <property type="match status" value="1"/>
</dbReference>
<evidence type="ECO:0000256" key="2">
    <source>
        <dbReference type="ARBA" id="ARBA00022801"/>
    </source>
</evidence>
<dbReference type="FunFam" id="2.30.29.30:FF:000422">
    <property type="entry name" value="Phosphoinositide phospholipase C"/>
    <property type="match status" value="1"/>
</dbReference>
<keyword evidence="4 5" id="KW-0443">Lipid metabolism</keyword>
<dbReference type="PRINTS" id="PR00390">
    <property type="entry name" value="PHPHLIPASEC"/>
</dbReference>
<dbReference type="PANTHER" id="PTHR10336">
    <property type="entry name" value="PHOSPHOINOSITIDE-SPECIFIC PHOSPHOLIPASE C FAMILY PROTEIN"/>
    <property type="match status" value="1"/>
</dbReference>
<dbReference type="GO" id="GO:0005543">
    <property type="term" value="F:phospholipid binding"/>
    <property type="evidence" value="ECO:0007669"/>
    <property type="project" value="InterPro"/>
</dbReference>
<name>A0A024V658_PLAFA</name>